<evidence type="ECO:0000313" key="2">
    <source>
        <dbReference type="EMBL" id="RGD62483.1"/>
    </source>
</evidence>
<keyword evidence="3" id="KW-1185">Reference proteome</keyword>
<organism evidence="2 3">
    <name type="scientific">Kitasatospora xanthocidica</name>
    <dbReference type="NCBI Taxonomy" id="83382"/>
    <lineage>
        <taxon>Bacteria</taxon>
        <taxon>Bacillati</taxon>
        <taxon>Actinomycetota</taxon>
        <taxon>Actinomycetes</taxon>
        <taxon>Kitasatosporales</taxon>
        <taxon>Streptomycetaceae</taxon>
        <taxon>Kitasatospora</taxon>
    </lineage>
</organism>
<name>A0A373A2U9_9ACTN</name>
<dbReference type="AlphaFoldDB" id="A0A373A2U9"/>
<evidence type="ECO:0000313" key="3">
    <source>
        <dbReference type="Proteomes" id="UP000263377"/>
    </source>
</evidence>
<reference evidence="2 3" key="1">
    <citation type="submission" date="2018-08" db="EMBL/GenBank/DDBJ databases">
        <title>Diversity &amp; Physiological Properties of Lignin-Decomposing Actinobacteria from Soil.</title>
        <authorList>
            <person name="Roh S.G."/>
            <person name="Kim S.B."/>
        </authorList>
    </citation>
    <scope>NUCLEOTIDE SEQUENCE [LARGE SCALE GENOMIC DNA]</scope>
    <source>
        <strain evidence="2 3">MMS17-GH009</strain>
    </source>
</reference>
<feature type="compositionally biased region" description="Basic and acidic residues" evidence="1">
    <location>
        <begin position="90"/>
        <end position="99"/>
    </location>
</feature>
<dbReference type="Proteomes" id="UP000263377">
    <property type="component" value="Unassembled WGS sequence"/>
</dbReference>
<dbReference type="Pfam" id="PF25690">
    <property type="entry name" value="Phage_gp49"/>
    <property type="match status" value="1"/>
</dbReference>
<protein>
    <submittedName>
        <fullName evidence="2">Uncharacterized protein</fullName>
    </submittedName>
</protein>
<evidence type="ECO:0000256" key="1">
    <source>
        <dbReference type="SAM" id="MobiDB-lite"/>
    </source>
</evidence>
<accession>A0A373A2U9</accession>
<comment type="caution">
    <text evidence="2">The sequence shown here is derived from an EMBL/GenBank/DDBJ whole genome shotgun (WGS) entry which is preliminary data.</text>
</comment>
<proteinExistence type="predicted"/>
<sequence length="143" mass="14981">MTTPATADNEGFCATLKFGPGYDAPWLVMRDGSADGLKRKIGEAKESGLLETMGKASAYVVTLAPPKADKAAGQPSFSGGRVQNSAGAESGHKGDLTCDHGARTHVAKGTWEAYFCNADERAGEAKCPPAFLDKKTGKFAVKR</sequence>
<gene>
    <name evidence="2" type="ORF">DR950_36240</name>
</gene>
<feature type="region of interest" description="Disordered" evidence="1">
    <location>
        <begin position="70"/>
        <end position="99"/>
    </location>
</feature>
<dbReference type="InterPro" id="IPR057999">
    <property type="entry name" value="Gp49"/>
</dbReference>
<dbReference type="EMBL" id="QVIG01000001">
    <property type="protein sequence ID" value="RGD62483.1"/>
    <property type="molecule type" value="Genomic_DNA"/>
</dbReference>
<feature type="compositionally biased region" description="Polar residues" evidence="1">
    <location>
        <begin position="75"/>
        <end position="87"/>
    </location>
</feature>